<accession>A0A1I2WLH8</accession>
<sequence>MIFDLEESTMAEMEKLQVSYNKTLKLSNVVIKELIPKDMENYFRTVELMENYIKSKGAQPIGPLIQYTAVDIDEGGVPNILSKLMRQTNNFIHKVEAPYLMEPVIRVPNCLYVRFTAEEKNLKFAYDKLNLISFEEDITLAGDSYTIFVDKNEDMLVADIFMEKAYSE</sequence>
<keyword evidence="2" id="KW-1185">Reference proteome</keyword>
<name>A0A1I2WLH8_9FIRM</name>
<dbReference type="EMBL" id="FOOX01000014">
    <property type="protein sequence ID" value="SFH02092.1"/>
    <property type="molecule type" value="Genomic_DNA"/>
</dbReference>
<dbReference type="AlphaFoldDB" id="A0A1I2WLH8"/>
<dbReference type="Proteomes" id="UP000199337">
    <property type="component" value="Unassembled WGS sequence"/>
</dbReference>
<gene>
    <name evidence="1" type="ORF">SAMN05660649_03521</name>
</gene>
<evidence type="ECO:0000313" key="2">
    <source>
        <dbReference type="Proteomes" id="UP000199337"/>
    </source>
</evidence>
<protein>
    <submittedName>
        <fullName evidence="1">Uncharacterized protein</fullName>
    </submittedName>
</protein>
<proteinExistence type="predicted"/>
<dbReference type="STRING" id="341036.SAMN05660649_03521"/>
<organism evidence="1 2">
    <name type="scientific">Desulfotruncus arcticus DSM 17038</name>
    <dbReference type="NCBI Taxonomy" id="1121424"/>
    <lineage>
        <taxon>Bacteria</taxon>
        <taxon>Bacillati</taxon>
        <taxon>Bacillota</taxon>
        <taxon>Clostridia</taxon>
        <taxon>Eubacteriales</taxon>
        <taxon>Desulfallaceae</taxon>
        <taxon>Desulfotruncus</taxon>
    </lineage>
</organism>
<evidence type="ECO:0000313" key="1">
    <source>
        <dbReference type="EMBL" id="SFH02092.1"/>
    </source>
</evidence>
<reference evidence="2" key="1">
    <citation type="submission" date="2016-10" db="EMBL/GenBank/DDBJ databases">
        <authorList>
            <person name="Varghese N."/>
            <person name="Submissions S."/>
        </authorList>
    </citation>
    <scope>NUCLEOTIDE SEQUENCE [LARGE SCALE GENOMIC DNA]</scope>
    <source>
        <strain evidence="2">DSM 17038</strain>
    </source>
</reference>